<gene>
    <name evidence="2" type="ORF">EOD43_04595</name>
</gene>
<evidence type="ECO:0000256" key="1">
    <source>
        <dbReference type="SAM" id="Phobius"/>
    </source>
</evidence>
<reference evidence="2 3" key="1">
    <citation type="submission" date="2019-01" db="EMBL/GenBank/DDBJ databases">
        <authorList>
            <person name="Chen W.-M."/>
        </authorList>
    </citation>
    <scope>NUCLEOTIDE SEQUENCE [LARGE SCALE GENOMIC DNA]</scope>
    <source>
        <strain evidence="2 3">CCP-7</strain>
    </source>
</reference>
<evidence type="ECO:0000313" key="3">
    <source>
        <dbReference type="Proteomes" id="UP000282971"/>
    </source>
</evidence>
<dbReference type="EMBL" id="SACN01000001">
    <property type="protein sequence ID" value="RVT93172.1"/>
    <property type="molecule type" value="Genomic_DNA"/>
</dbReference>
<dbReference type="AlphaFoldDB" id="A0A437M671"/>
<evidence type="ECO:0000313" key="2">
    <source>
        <dbReference type="EMBL" id="RVT93172.1"/>
    </source>
</evidence>
<keyword evidence="1" id="KW-0472">Membrane</keyword>
<dbReference type="OrthoDB" id="7432392at2"/>
<feature type="transmembrane region" description="Helical" evidence="1">
    <location>
        <begin position="21"/>
        <end position="39"/>
    </location>
</feature>
<dbReference type="Proteomes" id="UP000282971">
    <property type="component" value="Unassembled WGS sequence"/>
</dbReference>
<accession>A0A437M671</accession>
<name>A0A437M671_9SPHN</name>
<comment type="caution">
    <text evidence="2">The sequence shown here is derived from an EMBL/GenBank/DDBJ whole genome shotgun (WGS) entry which is preliminary data.</text>
</comment>
<organism evidence="2 3">
    <name type="scientific">Sphingomonas crocodyli</name>
    <dbReference type="NCBI Taxonomy" id="1979270"/>
    <lineage>
        <taxon>Bacteria</taxon>
        <taxon>Pseudomonadati</taxon>
        <taxon>Pseudomonadota</taxon>
        <taxon>Alphaproteobacteria</taxon>
        <taxon>Sphingomonadales</taxon>
        <taxon>Sphingomonadaceae</taxon>
        <taxon>Sphingomonas</taxon>
    </lineage>
</organism>
<keyword evidence="3" id="KW-1185">Reference proteome</keyword>
<protein>
    <recommendedName>
        <fullName evidence="4">Pilus assembly protein</fullName>
    </recommendedName>
</protein>
<keyword evidence="1" id="KW-1133">Transmembrane helix</keyword>
<keyword evidence="1" id="KW-0812">Transmembrane</keyword>
<sequence>MRRALTRIARRLHDDRRGISTIEFALSVPLLLVAGGYGIEMTNYAIANVRVSQAALDLADHASRVGAATSLSITQLREVDINDVLQGARIQGDAINLTTYGRVTLSSLEYVKQSYDSAAVQRIHWQRCVGKISGTGYDSSYGTTSASAGTDATAGTAGTLAPTGIGDPGFQVSAPQGAGLMFVEVNYNYQRLFGGLFMKPQKIHHVASLIVRDRRDYSQIFNPSPTATRATCNVYTA</sequence>
<proteinExistence type="predicted"/>
<evidence type="ECO:0008006" key="4">
    <source>
        <dbReference type="Google" id="ProtNLM"/>
    </source>
</evidence>
<dbReference type="RefSeq" id="WP_127741510.1">
    <property type="nucleotide sequence ID" value="NZ_SACN01000001.1"/>
</dbReference>